<feature type="region of interest" description="Disordered" evidence="1">
    <location>
        <begin position="210"/>
        <end position="230"/>
    </location>
</feature>
<dbReference type="Gene3D" id="2.60.40.2700">
    <property type="match status" value="1"/>
</dbReference>
<feature type="signal peptide" evidence="2">
    <location>
        <begin position="1"/>
        <end position="30"/>
    </location>
</feature>
<accession>A0ABT9F266</accession>
<dbReference type="Proteomes" id="UP001242342">
    <property type="component" value="Unassembled WGS sequence"/>
</dbReference>
<feature type="non-terminal residue" evidence="3">
    <location>
        <position position="987"/>
    </location>
</feature>
<dbReference type="Gene3D" id="2.60.120.260">
    <property type="entry name" value="Galactose-binding domain-like"/>
    <property type="match status" value="1"/>
</dbReference>
<feature type="compositionally biased region" description="Low complexity" evidence="1">
    <location>
        <begin position="213"/>
        <end position="230"/>
    </location>
</feature>
<evidence type="ECO:0000313" key="4">
    <source>
        <dbReference type="Proteomes" id="UP001242342"/>
    </source>
</evidence>
<organism evidence="3 4">
    <name type="scientific">Tenacibaculum discolor</name>
    <dbReference type="NCBI Taxonomy" id="361581"/>
    <lineage>
        <taxon>Bacteria</taxon>
        <taxon>Pseudomonadati</taxon>
        <taxon>Bacteroidota</taxon>
        <taxon>Flavobacteriia</taxon>
        <taxon>Flavobacteriales</taxon>
        <taxon>Flavobacteriaceae</taxon>
        <taxon>Tenacibaculum</taxon>
    </lineage>
</organism>
<gene>
    <name evidence="3" type="ORF">Q8W23_04875</name>
</gene>
<comment type="caution">
    <text evidence="3">The sequence shown here is derived from an EMBL/GenBank/DDBJ whole genome shotgun (WGS) entry which is preliminary data.</text>
</comment>
<evidence type="ECO:0008006" key="5">
    <source>
        <dbReference type="Google" id="ProtNLM"/>
    </source>
</evidence>
<protein>
    <recommendedName>
        <fullName evidence="5">F5/8 type C domain-containing protein</fullName>
    </recommendedName>
</protein>
<feature type="chain" id="PRO_5045134092" description="F5/8 type C domain-containing protein" evidence="2">
    <location>
        <begin position="31"/>
        <end position="987"/>
    </location>
</feature>
<keyword evidence="2" id="KW-0732">Signal</keyword>
<proteinExistence type="predicted"/>
<reference evidence="3 4" key="1">
    <citation type="submission" date="2023-07" db="EMBL/GenBank/DDBJ databases">
        <title>Genome content predicts the carbon catabolic preferences of heterotrophic bacteria.</title>
        <authorList>
            <person name="Gralka M."/>
        </authorList>
    </citation>
    <scope>NUCLEOTIDE SEQUENCE [LARGE SCALE GENOMIC DNA]</scope>
    <source>
        <strain evidence="3 4">4G03</strain>
    </source>
</reference>
<sequence>MGESYVSKISTYKKVFFLVLILLFSVKSFAQDCSVISDFTPVCIGTTQTYTAETSGGSARDITPGNNYGCLNFTPNSKWFFFQASTGGSLIINQTNSNNVDVDGAIWGPFDSINDMLSQCGSFSTPLDCDYEPESFFTFNIPTVTSGKYYAFLVTNFSGDPTNITLSDGGSTATTNCSQDSDGDNIADVYDLDDDNDGILDIDEQSCTTTNVPGANASSATSSTGVSSPGNAIGSDNQLAWMNSSSEELIVNLGSVIPAGVTITIEAMKYRNSGGNNVQMIVEESYDGVSFTSSTTYTFNNNNAEELKSYTINSDAQYLRIHGVNFGGGRWLGVDNVSYSSFSYTNCADINTDGDAFVDRLDVDSDNDGCPDAVEGDENVEVYQLDGNDRINIFSTGGITNFGVPNLVNSGGAADIGGDEGQGVGSKLVFSADASPNLIITPPPTVCFSNTVDLTANNVTDGTNGSSTAGTLTYWTDAAATNTLATPNAIAANGTYYIKLTSASGCYEIEPVVVTIQDEVTAGTIAGDQVICSGGDPITFTSDTDGSGSGTISYRWESSEDGVNWSSISGETSSTYDPNVLTITTQFRRVTISTENSVACESSPTSVVTVIVDTNDVDSDGINDICDLDDDNDGILDSLEGNCTTNYFAVFGGNGGSTTNFSQSAVSSVVFDFYYVDNSVAIEINGGGLNANNILQLENAAGAGEVFLEFTDGAAMSIPWVANNNGLPRLKVEVDFSGNVTVYGSRSTNSTSLELMQIRGGGTFNTISFLAGTNNFNVINQDIPGLDGIGGVVKVYSSCVDTDNDNIPDYLDTDSDGDGCFDAIEGDENVSISDLSGGRITGGVDSDGVPNIVNSGEPADGGNNTQGQGVGTSATANADAVPTLIITNPASVCSPSTVDLMASTVTDGANGSSSAGTLTYWTDSAATNTLVSPNAVATSGTYYIKLTSASGCYEIEPVKVTIKTTPSAPVVTVVDNCDGTSTLSTTA</sequence>
<name>A0ABT9F266_9FLAO</name>
<evidence type="ECO:0000256" key="2">
    <source>
        <dbReference type="SAM" id="SignalP"/>
    </source>
</evidence>
<evidence type="ECO:0000313" key="3">
    <source>
        <dbReference type="EMBL" id="MDP2540804.1"/>
    </source>
</evidence>
<keyword evidence="4" id="KW-1185">Reference proteome</keyword>
<dbReference type="EMBL" id="JAUYVU010000003">
    <property type="protein sequence ID" value="MDP2540804.1"/>
    <property type="molecule type" value="Genomic_DNA"/>
</dbReference>
<evidence type="ECO:0000256" key="1">
    <source>
        <dbReference type="SAM" id="MobiDB-lite"/>
    </source>
</evidence>
<feature type="region of interest" description="Disordered" evidence="1">
    <location>
        <begin position="853"/>
        <end position="873"/>
    </location>
</feature>
<dbReference type="RefSeq" id="WP_305733615.1">
    <property type="nucleotide sequence ID" value="NZ_JAUYVU010000003.1"/>
</dbReference>